<evidence type="ECO:0000259" key="5">
    <source>
        <dbReference type="Pfam" id="PF00496"/>
    </source>
</evidence>
<dbReference type="EMBL" id="CP028858">
    <property type="protein sequence ID" value="AWB28116.1"/>
    <property type="molecule type" value="Genomic_DNA"/>
</dbReference>
<protein>
    <submittedName>
        <fullName evidence="6">ABC transporter substrate-binding protein</fullName>
    </submittedName>
</protein>
<dbReference type="RefSeq" id="WP_108383299.1">
    <property type="nucleotide sequence ID" value="NZ_CP028858.1"/>
</dbReference>
<sequence>MVNDQSSDGFSDVIDRRNFAKIAGASGVAMLAGCDGDGQEETPTESGEETSDDGGDEQDVYDVTVDGAAALDMGTLHWNPAFIAWPNIWGRWMTHERLAQYNLQTQEWIPRLIEEWSTDGDTFTVQIRDDANWASGDPITSEDVKTHILCSMAAGGPLGNIVDSFDTSDEKTLVITGTGDVNPKIFEFNVLSNLLQSKNAEPYADWATRYWEDGDEDVGSEITSYKPDEPDYISGAMSFVEMTDQYYLLERNTEHFNADNINFKEYQFTASPGNQSKWRAMQNNEFDTVMSVFTPSRIVADLDKSWNEYQFPGYWGFGLLFNHDAENAPHVSKNTVRKAIANAVSRQACADNAGPRVKNPAPTPAAIASNVQDQWIDVGGTFSEMQDAEQVAPLMEEAGYSKNNNDVWEHPDDGEATIEVISPQGWSDWEVMANTVGQQLRSAGFDANVNLIGNGTIVGERIPNGDFQIAGRAWLPGNARSSYPFFPLRHVLGDSFDNAQAYPGWEEENQPVEVPAMDGSGTMEVDVRATLDEIASSADEDANAEKITELAWVTHQELPWLPIVTKKEQSMINTQNLSAPAGDAEQAQLKWPCMYLPKIGDMQWKGE</sequence>
<gene>
    <name evidence="6" type="ORF">HARCEL1_10555</name>
</gene>
<dbReference type="SUPFAM" id="SSF53850">
    <property type="entry name" value="Periplasmic binding protein-like II"/>
    <property type="match status" value="1"/>
</dbReference>
<reference evidence="6 7" key="1">
    <citation type="submission" date="2018-04" db="EMBL/GenBank/DDBJ databases">
        <title>Halococcoides cellulosivorans gen. nov., sp. nov., an extremely halophilic cellulose-utilizing haloarchaeon from hypersaline lakes.</title>
        <authorList>
            <person name="Sorokin D.Y."/>
            <person name="Toshchakov S.V."/>
            <person name="Samarov N.I."/>
            <person name="Korzhenkov A."/>
            <person name="Kublanov I.V."/>
        </authorList>
    </citation>
    <scope>NUCLEOTIDE SEQUENCE [LARGE SCALE GENOMIC DNA]</scope>
    <source>
        <strain evidence="6 7">HArcel1</strain>
    </source>
</reference>
<dbReference type="Gene3D" id="3.40.190.10">
    <property type="entry name" value="Periplasmic binding protein-like II"/>
    <property type="match status" value="1"/>
</dbReference>
<feature type="domain" description="Solute-binding protein family 5" evidence="5">
    <location>
        <begin position="108"/>
        <end position="489"/>
    </location>
</feature>
<proteinExistence type="inferred from homology"/>
<evidence type="ECO:0000256" key="4">
    <source>
        <dbReference type="SAM" id="MobiDB-lite"/>
    </source>
</evidence>
<dbReference type="InterPro" id="IPR000914">
    <property type="entry name" value="SBP_5_dom"/>
</dbReference>
<dbReference type="Gene3D" id="3.90.76.10">
    <property type="entry name" value="Dipeptide-binding Protein, Domain 1"/>
    <property type="match status" value="1"/>
</dbReference>
<dbReference type="InterPro" id="IPR039424">
    <property type="entry name" value="SBP_5"/>
</dbReference>
<accession>A0A2R4X2T9</accession>
<feature type="region of interest" description="Disordered" evidence="4">
    <location>
        <begin position="31"/>
        <end position="59"/>
    </location>
</feature>
<evidence type="ECO:0000256" key="1">
    <source>
        <dbReference type="ARBA" id="ARBA00005695"/>
    </source>
</evidence>
<keyword evidence="2" id="KW-0813">Transport</keyword>
<keyword evidence="7" id="KW-1185">Reference proteome</keyword>
<evidence type="ECO:0000313" key="6">
    <source>
        <dbReference type="EMBL" id="AWB28116.1"/>
    </source>
</evidence>
<evidence type="ECO:0000256" key="2">
    <source>
        <dbReference type="ARBA" id="ARBA00022448"/>
    </source>
</evidence>
<comment type="similarity">
    <text evidence="1">Belongs to the bacterial solute-binding protein 5 family.</text>
</comment>
<feature type="compositionally biased region" description="Acidic residues" evidence="4">
    <location>
        <begin position="37"/>
        <end position="59"/>
    </location>
</feature>
<dbReference type="GeneID" id="36512952"/>
<evidence type="ECO:0000313" key="7">
    <source>
        <dbReference type="Proteomes" id="UP000244727"/>
    </source>
</evidence>
<evidence type="ECO:0000256" key="3">
    <source>
        <dbReference type="ARBA" id="ARBA00022729"/>
    </source>
</evidence>
<dbReference type="Pfam" id="PF00496">
    <property type="entry name" value="SBP_bac_5"/>
    <property type="match status" value="1"/>
</dbReference>
<dbReference type="PANTHER" id="PTHR30290:SF9">
    <property type="entry name" value="OLIGOPEPTIDE-BINDING PROTEIN APPA"/>
    <property type="match status" value="1"/>
</dbReference>
<dbReference type="GO" id="GO:0015833">
    <property type="term" value="P:peptide transport"/>
    <property type="evidence" value="ECO:0007669"/>
    <property type="project" value="TreeGrafter"/>
</dbReference>
<dbReference type="Gene3D" id="3.10.105.10">
    <property type="entry name" value="Dipeptide-binding Protein, Domain 3"/>
    <property type="match status" value="1"/>
</dbReference>
<dbReference type="Proteomes" id="UP000244727">
    <property type="component" value="Chromosome"/>
</dbReference>
<dbReference type="PANTHER" id="PTHR30290">
    <property type="entry name" value="PERIPLASMIC BINDING COMPONENT OF ABC TRANSPORTER"/>
    <property type="match status" value="1"/>
</dbReference>
<keyword evidence="3" id="KW-0732">Signal</keyword>
<dbReference type="GO" id="GO:1904680">
    <property type="term" value="F:peptide transmembrane transporter activity"/>
    <property type="evidence" value="ECO:0007669"/>
    <property type="project" value="TreeGrafter"/>
</dbReference>
<dbReference type="AlphaFoldDB" id="A0A2R4X2T9"/>
<name>A0A2R4X2T9_9EURY</name>
<dbReference type="KEGG" id="harc:HARCEL1_10555"/>
<organism evidence="6 7">
    <name type="scientific">Halococcoides cellulosivorans</name>
    <dbReference type="NCBI Taxonomy" id="1679096"/>
    <lineage>
        <taxon>Archaea</taxon>
        <taxon>Methanobacteriati</taxon>
        <taxon>Methanobacteriota</taxon>
        <taxon>Stenosarchaea group</taxon>
        <taxon>Halobacteria</taxon>
        <taxon>Halobacteriales</taxon>
        <taxon>Haloarculaceae</taxon>
        <taxon>Halococcoides</taxon>
    </lineage>
</organism>